<dbReference type="PANTHER" id="PTHR13738:SF1">
    <property type="entry name" value="TROPONIN I"/>
    <property type="match status" value="1"/>
</dbReference>
<reference evidence="3" key="1">
    <citation type="submission" date="2018-10" db="EMBL/GenBank/DDBJ databases">
        <title>Transcriptome assembly of Aceria tosichella (Wheat curl mite) Type 2.</title>
        <authorList>
            <person name="Scully E.D."/>
            <person name="Geib S.M."/>
            <person name="Palmer N.A."/>
            <person name="Gupta A.K."/>
            <person name="Sarath G."/>
            <person name="Tatineni S."/>
        </authorList>
    </citation>
    <scope>NUCLEOTIDE SEQUENCE</scope>
    <source>
        <strain evidence="3">LincolnNE</strain>
    </source>
</reference>
<evidence type="ECO:0000256" key="2">
    <source>
        <dbReference type="SAM" id="MobiDB-lite"/>
    </source>
</evidence>
<feature type="compositionally biased region" description="Basic and acidic residues" evidence="2">
    <location>
        <begin position="7"/>
        <end position="27"/>
    </location>
</feature>
<dbReference type="SUPFAM" id="SSF90250">
    <property type="entry name" value="Troponin coil-coiled subunits"/>
    <property type="match status" value="1"/>
</dbReference>
<dbReference type="InterPro" id="IPR001978">
    <property type="entry name" value="Troponin"/>
</dbReference>
<dbReference type="InterPro" id="IPR038077">
    <property type="entry name" value="Troponin_sf"/>
</dbReference>
<dbReference type="AlphaFoldDB" id="A0A6G1SL01"/>
<protein>
    <submittedName>
        <fullName evidence="3">Troponin I</fullName>
    </submittedName>
</protein>
<name>A0A6G1SL01_9ACAR</name>
<evidence type="ECO:0000313" key="3">
    <source>
        <dbReference type="EMBL" id="MDE50642.1"/>
    </source>
</evidence>
<dbReference type="GO" id="GO:0006936">
    <property type="term" value="P:muscle contraction"/>
    <property type="evidence" value="ECO:0007669"/>
    <property type="project" value="TreeGrafter"/>
</dbReference>
<feature type="compositionally biased region" description="Basic and acidic residues" evidence="2">
    <location>
        <begin position="181"/>
        <end position="202"/>
    </location>
</feature>
<dbReference type="Gene3D" id="1.20.5.350">
    <property type="match status" value="1"/>
</dbReference>
<accession>A0A6G1SL01</accession>
<gene>
    <name evidence="3" type="primary">TNNI_3</name>
    <name evidence="3" type="ORF">g.1328</name>
</gene>
<organism evidence="3">
    <name type="scientific">Aceria tosichella</name>
    <name type="common">wheat curl mite</name>
    <dbReference type="NCBI Taxonomy" id="561515"/>
    <lineage>
        <taxon>Eukaryota</taxon>
        <taxon>Metazoa</taxon>
        <taxon>Ecdysozoa</taxon>
        <taxon>Arthropoda</taxon>
        <taxon>Chelicerata</taxon>
        <taxon>Arachnida</taxon>
        <taxon>Acari</taxon>
        <taxon>Acariformes</taxon>
        <taxon>Trombidiformes</taxon>
        <taxon>Prostigmata</taxon>
        <taxon>Eupodina</taxon>
        <taxon>Eriophyoidea</taxon>
        <taxon>Eriophyidae</taxon>
        <taxon>Eriophyinae</taxon>
        <taxon>Aceriini</taxon>
        <taxon>Aceria</taxon>
    </lineage>
</organism>
<dbReference type="GO" id="GO:0005861">
    <property type="term" value="C:troponin complex"/>
    <property type="evidence" value="ECO:0007669"/>
    <property type="project" value="InterPro"/>
</dbReference>
<feature type="region of interest" description="Disordered" evidence="2">
    <location>
        <begin position="60"/>
        <end position="89"/>
    </location>
</feature>
<dbReference type="Pfam" id="PF00992">
    <property type="entry name" value="Troponin"/>
    <property type="match status" value="1"/>
</dbReference>
<proteinExistence type="inferred from homology"/>
<evidence type="ECO:0000256" key="1">
    <source>
        <dbReference type="ARBA" id="ARBA00009930"/>
    </source>
</evidence>
<dbReference type="PANTHER" id="PTHR13738">
    <property type="entry name" value="TROPONIN I"/>
    <property type="match status" value="1"/>
</dbReference>
<sequence>MNDFISQDERRIREDRERKKAEVRARLEAQASSKTKKKGFMTPERKKKLRILLRRKAAEELKRQQEAKANERRKVISERTGSKKNFDAMSEEELKSVCRQMHERLSKLESDKWDKETEVSRKELEIHQLSTQVSDMRGKFVKPPLKRVPKYQAKIEKMLLNARKEVGFTVTLKSVKKDQFKVDEAKDTKDQAPEWSWKKGQEKGGQQQEHQELLSAEEETDEY</sequence>
<feature type="region of interest" description="Disordered" evidence="2">
    <location>
        <begin position="1"/>
        <end position="48"/>
    </location>
</feature>
<dbReference type="EMBL" id="GGYP01005871">
    <property type="protein sequence ID" value="MDE50642.1"/>
    <property type="molecule type" value="Transcribed_RNA"/>
</dbReference>
<comment type="similarity">
    <text evidence="1">Belongs to the troponin I family.</text>
</comment>
<feature type="compositionally biased region" description="Basic residues" evidence="2">
    <location>
        <begin position="34"/>
        <end position="48"/>
    </location>
</feature>
<feature type="region of interest" description="Disordered" evidence="2">
    <location>
        <begin position="181"/>
        <end position="223"/>
    </location>
</feature>
<dbReference type="InterPro" id="IPR050875">
    <property type="entry name" value="Troponin_I"/>
</dbReference>